<dbReference type="EMBL" id="BOVK01000014">
    <property type="protein sequence ID" value="GIQ68297.1"/>
    <property type="molecule type" value="Genomic_DNA"/>
</dbReference>
<dbReference type="AlphaFoldDB" id="A0A8J4GZV8"/>
<comment type="caution">
    <text evidence="1">The sequence shown here is derived from an EMBL/GenBank/DDBJ whole genome shotgun (WGS) entry which is preliminary data.</text>
</comment>
<organism evidence="1 2">
    <name type="scientific">Xylanibacillus composti</name>
    <dbReference type="NCBI Taxonomy" id="1572762"/>
    <lineage>
        <taxon>Bacteria</taxon>
        <taxon>Bacillati</taxon>
        <taxon>Bacillota</taxon>
        <taxon>Bacilli</taxon>
        <taxon>Bacillales</taxon>
        <taxon>Paenibacillaceae</taxon>
        <taxon>Xylanibacillus</taxon>
    </lineage>
</organism>
<name>A0A8J4GZV8_9BACL</name>
<dbReference type="Proteomes" id="UP000677918">
    <property type="component" value="Unassembled WGS sequence"/>
</dbReference>
<accession>A0A8J4GZV8</accession>
<protein>
    <submittedName>
        <fullName evidence="1">Uncharacterized protein</fullName>
    </submittedName>
</protein>
<keyword evidence="2" id="KW-1185">Reference proteome</keyword>
<sequence>MRLHTHVGMQQQDVGEGCLKELRLSIRSRAREIAASVVFSLQNVSNRASTWYNGLVFIVR</sequence>
<evidence type="ECO:0000313" key="2">
    <source>
        <dbReference type="Proteomes" id="UP000677918"/>
    </source>
</evidence>
<reference evidence="1" key="1">
    <citation type="submission" date="2021-04" db="EMBL/GenBank/DDBJ databases">
        <title>Draft genome sequence of Xylanibacillus composti strain K13.</title>
        <authorList>
            <person name="Uke A."/>
            <person name="Chhe C."/>
            <person name="Baramee S."/>
            <person name="Kosugi A."/>
        </authorList>
    </citation>
    <scope>NUCLEOTIDE SEQUENCE</scope>
    <source>
        <strain evidence="1">K13</strain>
    </source>
</reference>
<evidence type="ECO:0000313" key="1">
    <source>
        <dbReference type="EMBL" id="GIQ68297.1"/>
    </source>
</evidence>
<gene>
    <name evidence="1" type="ORF">XYCOK13_11210</name>
</gene>
<proteinExistence type="predicted"/>